<feature type="compositionally biased region" description="Low complexity" evidence="1">
    <location>
        <begin position="217"/>
        <end position="235"/>
    </location>
</feature>
<sequence>MSTSDNKTLKDIINSTPFHILFNGSPSVQTTSLSSTDVAPQAANSPIYDVPLASIRAHAKLSKRLLFCIDVHNTVPDTVSLGYYISLTSEASDGQVPAIIKISYISKYRPPDPNSVSSGQSVSPAQANDSDNNDQGAGAAGDGTAVTQSVNIDTSGMVAGSDIISTHVATMTEYQWHIVLVTNSLLNGFTYDGISHVLRRARDPAFKLKRSYPDPYGSPSGTSNDTDSDSSGASTSAQTLYCIPSFQVDDESSVSITEIKSELQMSMAMNAFSSLSVQAAASGGIDGITGGASGSGSSSSGNSSSSVQGKAMDSLHASYNSTRDSSTLVANDMDAKKDSMKLAAGANFACPFGSASVSVSDSKGSSSQSSQRSEQGQEALTWEAQGGETLLGSK</sequence>
<feature type="compositionally biased region" description="Polar residues" evidence="1">
    <location>
        <begin position="114"/>
        <end position="124"/>
    </location>
</feature>
<proteinExistence type="predicted"/>
<dbReference type="AlphaFoldDB" id="E9EFT2"/>
<feature type="compositionally biased region" description="Low complexity" evidence="1">
    <location>
        <begin position="295"/>
        <end position="306"/>
    </location>
</feature>
<evidence type="ECO:0000313" key="3">
    <source>
        <dbReference type="Proteomes" id="UP000002499"/>
    </source>
</evidence>
<protein>
    <submittedName>
        <fullName evidence="2">Uncharacterized protein</fullName>
    </submittedName>
</protein>
<dbReference type="OrthoDB" id="2562973at2759"/>
<gene>
    <name evidence="2" type="ORF">MAC_08730</name>
</gene>
<feature type="region of interest" description="Disordered" evidence="1">
    <location>
        <begin position="291"/>
        <end position="312"/>
    </location>
</feature>
<feature type="compositionally biased region" description="Low complexity" evidence="1">
    <location>
        <begin position="355"/>
        <end position="379"/>
    </location>
</feature>
<dbReference type="Proteomes" id="UP000002499">
    <property type="component" value="Unassembled WGS sequence"/>
</dbReference>
<dbReference type="STRING" id="655827.E9EFT2"/>
<evidence type="ECO:0000256" key="1">
    <source>
        <dbReference type="SAM" id="MobiDB-lite"/>
    </source>
</evidence>
<dbReference type="EMBL" id="GL698585">
    <property type="protein sequence ID" value="EFY85219.1"/>
    <property type="molecule type" value="Genomic_DNA"/>
</dbReference>
<organism evidence="3">
    <name type="scientific">Metarhizium acridum (strain CQMa 102)</name>
    <dbReference type="NCBI Taxonomy" id="655827"/>
    <lineage>
        <taxon>Eukaryota</taxon>
        <taxon>Fungi</taxon>
        <taxon>Dikarya</taxon>
        <taxon>Ascomycota</taxon>
        <taxon>Pezizomycotina</taxon>
        <taxon>Sordariomycetes</taxon>
        <taxon>Hypocreomycetidae</taxon>
        <taxon>Hypocreales</taxon>
        <taxon>Clavicipitaceae</taxon>
        <taxon>Metarhizium</taxon>
    </lineage>
</organism>
<dbReference type="InParanoid" id="E9EFT2"/>
<dbReference type="HOGENOM" id="CLU_700358_0_0_1"/>
<feature type="compositionally biased region" description="Low complexity" evidence="1">
    <location>
        <begin position="125"/>
        <end position="137"/>
    </location>
</feature>
<feature type="region of interest" description="Disordered" evidence="1">
    <location>
        <begin position="355"/>
        <end position="394"/>
    </location>
</feature>
<keyword evidence="3" id="KW-1185">Reference proteome</keyword>
<evidence type="ECO:0000313" key="2">
    <source>
        <dbReference type="EMBL" id="EFY85219.1"/>
    </source>
</evidence>
<name>E9EFT2_METAQ</name>
<feature type="region of interest" description="Disordered" evidence="1">
    <location>
        <begin position="208"/>
        <end position="235"/>
    </location>
</feature>
<accession>E9EFT2</accession>
<reference evidence="2 3" key="1">
    <citation type="journal article" date="2011" name="PLoS Genet.">
        <title>Genome sequencing and comparative transcriptomics of the model entomopathogenic fungi Metarhizium anisopliae and M. acridum.</title>
        <authorList>
            <person name="Gao Q."/>
            <person name="Jin K."/>
            <person name="Ying S.H."/>
            <person name="Zhang Y."/>
            <person name="Xiao G."/>
            <person name="Shang Y."/>
            <person name="Duan Z."/>
            <person name="Hu X."/>
            <person name="Xie X.Q."/>
            <person name="Zhou G."/>
            <person name="Peng G."/>
            <person name="Luo Z."/>
            <person name="Huang W."/>
            <person name="Wang B."/>
            <person name="Fang W."/>
            <person name="Wang S."/>
            <person name="Zhong Y."/>
            <person name="Ma L.J."/>
            <person name="St Leger R.J."/>
            <person name="Zhao G.P."/>
            <person name="Pei Y."/>
            <person name="Feng M.G."/>
            <person name="Xia Y."/>
            <person name="Wang C."/>
        </authorList>
    </citation>
    <scope>NUCLEOTIDE SEQUENCE [LARGE SCALE GENOMIC DNA]</scope>
    <source>
        <strain evidence="2 3">CQMa 102</strain>
    </source>
</reference>
<feature type="region of interest" description="Disordered" evidence="1">
    <location>
        <begin position="111"/>
        <end position="143"/>
    </location>
</feature>